<dbReference type="EMBL" id="JH930470">
    <property type="protein sequence ID" value="EKM58705.1"/>
    <property type="molecule type" value="Genomic_DNA"/>
</dbReference>
<dbReference type="GO" id="GO:0008270">
    <property type="term" value="F:zinc ion binding"/>
    <property type="evidence" value="ECO:0007669"/>
    <property type="project" value="InterPro"/>
</dbReference>
<dbReference type="InterPro" id="IPR007219">
    <property type="entry name" value="XnlR_reg_dom"/>
</dbReference>
<dbReference type="HOGENOM" id="CLU_1116080_0_0_1"/>
<dbReference type="InParanoid" id="K5WH98"/>
<keyword evidence="4" id="KW-0539">Nucleus</keyword>
<reference evidence="6 7" key="1">
    <citation type="journal article" date="2012" name="BMC Genomics">
        <title>Comparative genomics of the white-rot fungi, Phanerochaete carnosa and P. chrysosporium, to elucidate the genetic basis of the distinct wood types they colonize.</title>
        <authorList>
            <person name="Suzuki H."/>
            <person name="MacDonald J."/>
            <person name="Syed K."/>
            <person name="Salamov A."/>
            <person name="Hori C."/>
            <person name="Aerts A."/>
            <person name="Henrissat B."/>
            <person name="Wiebenga A."/>
            <person name="vanKuyk P.A."/>
            <person name="Barry K."/>
            <person name="Lindquist E."/>
            <person name="LaButti K."/>
            <person name="Lapidus A."/>
            <person name="Lucas S."/>
            <person name="Coutinho P."/>
            <person name="Gong Y."/>
            <person name="Samejima M."/>
            <person name="Mahadevan R."/>
            <person name="Abou-Zaid M."/>
            <person name="de Vries R.P."/>
            <person name="Igarashi K."/>
            <person name="Yadav J.S."/>
            <person name="Grigoriev I.V."/>
            <person name="Master E.R."/>
        </authorList>
    </citation>
    <scope>NUCLEOTIDE SEQUENCE [LARGE SCALE GENOMIC DNA]</scope>
    <source>
        <strain evidence="6 7">HHB-10118-sp</strain>
    </source>
</reference>
<evidence type="ECO:0000259" key="5">
    <source>
        <dbReference type="Pfam" id="PF04082"/>
    </source>
</evidence>
<dbReference type="InterPro" id="IPR050987">
    <property type="entry name" value="AtrR-like"/>
</dbReference>
<evidence type="ECO:0000256" key="2">
    <source>
        <dbReference type="ARBA" id="ARBA00022723"/>
    </source>
</evidence>
<dbReference type="Proteomes" id="UP000008370">
    <property type="component" value="Unassembled WGS sequence"/>
</dbReference>
<evidence type="ECO:0000256" key="4">
    <source>
        <dbReference type="ARBA" id="ARBA00023242"/>
    </source>
</evidence>
<comment type="subcellular location">
    <subcellularLocation>
        <location evidence="1">Nucleus</location>
    </subcellularLocation>
</comment>
<dbReference type="Pfam" id="PF04082">
    <property type="entry name" value="Fungal_trans"/>
    <property type="match status" value="1"/>
</dbReference>
<dbReference type="PANTHER" id="PTHR46910">
    <property type="entry name" value="TRANSCRIPTION FACTOR PDR1"/>
    <property type="match status" value="1"/>
</dbReference>
<accession>K5WH98</accession>
<name>K5WH98_PHACS</name>
<dbReference type="OrthoDB" id="4456959at2759"/>
<evidence type="ECO:0000256" key="1">
    <source>
        <dbReference type="ARBA" id="ARBA00004123"/>
    </source>
</evidence>
<dbReference type="GeneID" id="18912619"/>
<sequence length="249" mass="28545">MSSDICDTATVRAERSQYIEQLRLKLAQLEKPHIASESMVRTLAYFPDRLSSVTEVSAKKEKTDEDEGFLEGFKYMAPDDTRDICRFMGRSSGYALIRAAVQMKQDLVKSRQIPLHSRMCSPTMFSNWRSEFWLCDMDIFPPSPPYTEFPEPAIMNELLDEYFLTIHVNFPLLHRPTFLQSIASGLHLTDEGFGATVLLVCALSARFSANPSVLPPGSANWWWAGWQWFYQVHAMRKLIPLTTTTLYDL</sequence>
<dbReference type="RefSeq" id="XP_007394003.1">
    <property type="nucleotide sequence ID" value="XM_007393941.1"/>
</dbReference>
<keyword evidence="7" id="KW-1185">Reference proteome</keyword>
<dbReference type="GO" id="GO:0005634">
    <property type="term" value="C:nucleus"/>
    <property type="evidence" value="ECO:0007669"/>
    <property type="project" value="UniProtKB-SubCell"/>
</dbReference>
<keyword evidence="2" id="KW-0479">Metal-binding</keyword>
<dbReference type="GO" id="GO:0003677">
    <property type="term" value="F:DNA binding"/>
    <property type="evidence" value="ECO:0007669"/>
    <property type="project" value="UniProtKB-KW"/>
</dbReference>
<dbReference type="CDD" id="cd12148">
    <property type="entry name" value="fungal_TF_MHR"/>
    <property type="match status" value="1"/>
</dbReference>
<feature type="domain" description="Xylanolytic transcriptional activator regulatory" evidence="5">
    <location>
        <begin position="159"/>
        <end position="211"/>
    </location>
</feature>
<dbReference type="GO" id="GO:0003700">
    <property type="term" value="F:DNA-binding transcription factor activity"/>
    <property type="evidence" value="ECO:0007669"/>
    <property type="project" value="InterPro"/>
</dbReference>
<keyword evidence="3" id="KW-0238">DNA-binding</keyword>
<protein>
    <recommendedName>
        <fullName evidence="5">Xylanolytic transcriptional activator regulatory domain-containing protein</fullName>
    </recommendedName>
</protein>
<gene>
    <name evidence="6" type="ORF">PHACADRAFT_207486</name>
</gene>
<dbReference type="GO" id="GO:0006351">
    <property type="term" value="P:DNA-templated transcription"/>
    <property type="evidence" value="ECO:0007669"/>
    <property type="project" value="InterPro"/>
</dbReference>
<organism evidence="6 7">
    <name type="scientific">Phanerochaete carnosa (strain HHB-10118-sp)</name>
    <name type="common">White-rot fungus</name>
    <name type="synonym">Peniophora carnosa</name>
    <dbReference type="NCBI Taxonomy" id="650164"/>
    <lineage>
        <taxon>Eukaryota</taxon>
        <taxon>Fungi</taxon>
        <taxon>Dikarya</taxon>
        <taxon>Basidiomycota</taxon>
        <taxon>Agaricomycotina</taxon>
        <taxon>Agaricomycetes</taxon>
        <taxon>Polyporales</taxon>
        <taxon>Phanerochaetaceae</taxon>
        <taxon>Phanerochaete</taxon>
    </lineage>
</organism>
<evidence type="ECO:0000313" key="6">
    <source>
        <dbReference type="EMBL" id="EKM58705.1"/>
    </source>
</evidence>
<evidence type="ECO:0000256" key="3">
    <source>
        <dbReference type="ARBA" id="ARBA00023125"/>
    </source>
</evidence>
<evidence type="ECO:0000313" key="7">
    <source>
        <dbReference type="Proteomes" id="UP000008370"/>
    </source>
</evidence>
<dbReference type="PANTHER" id="PTHR46910:SF3">
    <property type="entry name" value="HALOTOLERANCE PROTEIN 9-RELATED"/>
    <property type="match status" value="1"/>
</dbReference>
<dbReference type="AlphaFoldDB" id="K5WH98"/>
<proteinExistence type="predicted"/>
<dbReference type="KEGG" id="pco:PHACADRAFT_207486"/>